<evidence type="ECO:0000313" key="3">
    <source>
        <dbReference type="EMBL" id="PRR69763.1"/>
    </source>
</evidence>
<evidence type="ECO:0000256" key="2">
    <source>
        <dbReference type="SAM" id="SignalP"/>
    </source>
</evidence>
<dbReference type="AlphaFoldDB" id="A0A2T0ALX8"/>
<evidence type="ECO:0000256" key="1">
    <source>
        <dbReference type="SAM" id="MobiDB-lite"/>
    </source>
</evidence>
<sequence length="155" mass="17271">MIKKVIGITTAAVLTLGIASFAYANEKDDKAVNQPIKTEITTIANQSKDDIYDDMLDIMKKNGYKDLAKEVEKGNYKAMDDFMNNITEEDYQKMVDIMKESGNENMARMMEGIGREEMIEMHKSMGGAESCHGSNGSVGNTKSNRSFDGMMNRSL</sequence>
<evidence type="ECO:0008006" key="5">
    <source>
        <dbReference type="Google" id="ProtNLM"/>
    </source>
</evidence>
<keyword evidence="2" id="KW-0732">Signal</keyword>
<feature type="signal peptide" evidence="2">
    <location>
        <begin position="1"/>
        <end position="24"/>
    </location>
</feature>
<protein>
    <recommendedName>
        <fullName evidence="5">DUF2680 domain-containing protein</fullName>
    </recommendedName>
</protein>
<feature type="compositionally biased region" description="Polar residues" evidence="1">
    <location>
        <begin position="132"/>
        <end position="146"/>
    </location>
</feature>
<proteinExistence type="predicted"/>
<feature type="chain" id="PRO_5016091866" description="DUF2680 domain-containing protein" evidence="2">
    <location>
        <begin position="25"/>
        <end position="155"/>
    </location>
</feature>
<organism evidence="3 4">
    <name type="scientific">Clostridium thermopalmarium DSM 5974</name>
    <dbReference type="NCBI Taxonomy" id="1121340"/>
    <lineage>
        <taxon>Bacteria</taxon>
        <taxon>Bacillati</taxon>
        <taxon>Bacillota</taxon>
        <taxon>Clostridia</taxon>
        <taxon>Eubacteriales</taxon>
        <taxon>Clostridiaceae</taxon>
        <taxon>Clostridium</taxon>
    </lineage>
</organism>
<dbReference type="RefSeq" id="WP_106024711.1">
    <property type="nucleotide sequence ID" value="NZ_PVXN01000061.1"/>
</dbReference>
<dbReference type="OrthoDB" id="1931737at2"/>
<comment type="caution">
    <text evidence="3">The sequence shown here is derived from an EMBL/GenBank/DDBJ whole genome shotgun (WGS) entry which is preliminary data.</text>
</comment>
<dbReference type="EMBL" id="PVXN01000061">
    <property type="protein sequence ID" value="PRR69763.1"/>
    <property type="molecule type" value="Genomic_DNA"/>
</dbReference>
<accession>A0A2T0ALX8</accession>
<feature type="region of interest" description="Disordered" evidence="1">
    <location>
        <begin position="126"/>
        <end position="155"/>
    </location>
</feature>
<gene>
    <name evidence="3" type="ORF">CPAL_24070</name>
</gene>
<keyword evidence="4" id="KW-1185">Reference proteome</keyword>
<name>A0A2T0ALX8_9CLOT</name>
<reference evidence="3 4" key="1">
    <citation type="submission" date="2018-03" db="EMBL/GenBank/DDBJ databases">
        <title>Genome sequence of Clostridium thermopalmarium DSM 5974.</title>
        <authorList>
            <person name="Poehlein A."/>
            <person name="Daniel R."/>
        </authorList>
    </citation>
    <scope>NUCLEOTIDE SEQUENCE [LARGE SCALE GENOMIC DNA]</scope>
    <source>
        <strain evidence="3 4">DSM 5974</strain>
    </source>
</reference>
<evidence type="ECO:0000313" key="4">
    <source>
        <dbReference type="Proteomes" id="UP000239614"/>
    </source>
</evidence>
<dbReference type="Proteomes" id="UP000239614">
    <property type="component" value="Unassembled WGS sequence"/>
</dbReference>